<reference evidence="7" key="1">
    <citation type="submission" date="2022-12" db="EMBL/GenBank/DDBJ databases">
        <title>Paraconexibacter alkalitolerans sp. nov. and Baekduia alba sp. nov., isolated from soil and emended description of the genera Paraconexibacter (Chun et al., 2020) and Baekduia (An et al., 2020).</title>
        <authorList>
            <person name="Vieira S."/>
            <person name="Huber K.J."/>
            <person name="Geppert A."/>
            <person name="Wolf J."/>
            <person name="Neumann-Schaal M."/>
            <person name="Muesken M."/>
            <person name="Overmann J."/>
        </authorList>
    </citation>
    <scope>NUCLEOTIDE SEQUENCE</scope>
    <source>
        <strain evidence="7">AEG42_29</strain>
    </source>
</reference>
<dbReference type="RefSeq" id="WP_354697180.1">
    <property type="nucleotide sequence ID" value="NZ_CP114014.1"/>
</dbReference>
<dbReference type="NCBIfam" id="TIGR02937">
    <property type="entry name" value="sigma70-ECF"/>
    <property type="match status" value="1"/>
</dbReference>
<dbReference type="KEGG" id="parq:DSM112329_02811"/>
<evidence type="ECO:0000259" key="5">
    <source>
        <dbReference type="Pfam" id="PF04542"/>
    </source>
</evidence>
<dbReference type="SUPFAM" id="SSF88946">
    <property type="entry name" value="Sigma2 domain of RNA polymerase sigma factors"/>
    <property type="match status" value="1"/>
</dbReference>
<dbReference type="InterPro" id="IPR013249">
    <property type="entry name" value="RNA_pol_sigma70_r4_t2"/>
</dbReference>
<dbReference type="Gene3D" id="1.10.10.10">
    <property type="entry name" value="Winged helix-like DNA-binding domain superfamily/Winged helix DNA-binding domain"/>
    <property type="match status" value="1"/>
</dbReference>
<dbReference type="EMBL" id="CP114014">
    <property type="protein sequence ID" value="XAY05950.1"/>
    <property type="molecule type" value="Genomic_DNA"/>
</dbReference>
<dbReference type="PANTHER" id="PTHR43133">
    <property type="entry name" value="RNA POLYMERASE ECF-TYPE SIGMA FACTO"/>
    <property type="match status" value="1"/>
</dbReference>
<dbReference type="PANTHER" id="PTHR43133:SF62">
    <property type="entry name" value="RNA POLYMERASE SIGMA FACTOR SIGZ"/>
    <property type="match status" value="1"/>
</dbReference>
<dbReference type="Pfam" id="PF04542">
    <property type="entry name" value="Sigma70_r2"/>
    <property type="match status" value="1"/>
</dbReference>
<organism evidence="7">
    <name type="scientific">Paraconexibacter sp. AEG42_29</name>
    <dbReference type="NCBI Taxonomy" id="2997339"/>
    <lineage>
        <taxon>Bacteria</taxon>
        <taxon>Bacillati</taxon>
        <taxon>Actinomycetota</taxon>
        <taxon>Thermoleophilia</taxon>
        <taxon>Solirubrobacterales</taxon>
        <taxon>Paraconexibacteraceae</taxon>
        <taxon>Paraconexibacter</taxon>
    </lineage>
</organism>
<dbReference type="GO" id="GO:0003677">
    <property type="term" value="F:DNA binding"/>
    <property type="evidence" value="ECO:0007669"/>
    <property type="project" value="InterPro"/>
</dbReference>
<feature type="domain" description="RNA polymerase sigma-70 region 2" evidence="5">
    <location>
        <begin position="27"/>
        <end position="94"/>
    </location>
</feature>
<dbReference type="SUPFAM" id="SSF88659">
    <property type="entry name" value="Sigma3 and sigma4 domains of RNA polymerase sigma factors"/>
    <property type="match status" value="1"/>
</dbReference>
<dbReference type="GO" id="GO:0016987">
    <property type="term" value="F:sigma factor activity"/>
    <property type="evidence" value="ECO:0007669"/>
    <property type="project" value="UniProtKB-KW"/>
</dbReference>
<protein>
    <submittedName>
        <fullName evidence="7">RNA polymerase sigma factor</fullName>
    </submittedName>
</protein>
<evidence type="ECO:0000259" key="6">
    <source>
        <dbReference type="Pfam" id="PF08281"/>
    </source>
</evidence>
<dbReference type="InterPro" id="IPR007627">
    <property type="entry name" value="RNA_pol_sigma70_r2"/>
</dbReference>
<dbReference type="GO" id="GO:0006352">
    <property type="term" value="P:DNA-templated transcription initiation"/>
    <property type="evidence" value="ECO:0007669"/>
    <property type="project" value="InterPro"/>
</dbReference>
<dbReference type="InterPro" id="IPR036388">
    <property type="entry name" value="WH-like_DNA-bd_sf"/>
</dbReference>
<dbReference type="InterPro" id="IPR014284">
    <property type="entry name" value="RNA_pol_sigma-70_dom"/>
</dbReference>
<dbReference type="AlphaFoldDB" id="A0AAU7AWU8"/>
<dbReference type="Gene3D" id="1.10.1740.10">
    <property type="match status" value="1"/>
</dbReference>
<sequence>MALENPSDESLLALVRREQDGTAFAEFYERYFDVVLAYFARRTSSADVAADLTMETFAGALVSAQVGRSTLPDRAAPWLFGIARNVLADSYRAGQADSTMRSRLALQPLHLNDEDLQRIDELTEETHVLALLQALAPDQRTAVHAYVIEDRSHEQIARDLGTSAFVIRKRVSRGLAVLREALGGQR</sequence>
<evidence type="ECO:0000256" key="2">
    <source>
        <dbReference type="ARBA" id="ARBA00023015"/>
    </source>
</evidence>
<evidence type="ECO:0000313" key="7">
    <source>
        <dbReference type="EMBL" id="XAY05950.1"/>
    </source>
</evidence>
<keyword evidence="4" id="KW-0804">Transcription</keyword>
<dbReference type="Pfam" id="PF08281">
    <property type="entry name" value="Sigma70_r4_2"/>
    <property type="match status" value="1"/>
</dbReference>
<evidence type="ECO:0000256" key="1">
    <source>
        <dbReference type="ARBA" id="ARBA00010641"/>
    </source>
</evidence>
<dbReference type="InterPro" id="IPR039425">
    <property type="entry name" value="RNA_pol_sigma-70-like"/>
</dbReference>
<dbReference type="InterPro" id="IPR013324">
    <property type="entry name" value="RNA_pol_sigma_r3/r4-like"/>
</dbReference>
<feature type="domain" description="RNA polymerase sigma factor 70 region 4 type 2" evidence="6">
    <location>
        <begin position="128"/>
        <end position="176"/>
    </location>
</feature>
<keyword evidence="2" id="KW-0805">Transcription regulation</keyword>
<proteinExistence type="inferred from homology"/>
<evidence type="ECO:0000256" key="3">
    <source>
        <dbReference type="ARBA" id="ARBA00023082"/>
    </source>
</evidence>
<gene>
    <name evidence="7" type="ORF">DSM112329_02811</name>
</gene>
<evidence type="ECO:0000256" key="4">
    <source>
        <dbReference type="ARBA" id="ARBA00023163"/>
    </source>
</evidence>
<comment type="similarity">
    <text evidence="1">Belongs to the sigma-70 factor family. ECF subfamily.</text>
</comment>
<keyword evidence="3" id="KW-0731">Sigma factor</keyword>
<accession>A0AAU7AWU8</accession>
<name>A0AAU7AWU8_9ACTN</name>
<dbReference type="InterPro" id="IPR013325">
    <property type="entry name" value="RNA_pol_sigma_r2"/>
</dbReference>